<dbReference type="EMBL" id="SZPU01000032">
    <property type="protein sequence ID" value="TKI69186.1"/>
    <property type="molecule type" value="Genomic_DNA"/>
</dbReference>
<organism evidence="1 2">
    <name type="scientific">Lysinibacillus mangiferihumi</name>
    <dbReference type="NCBI Taxonomy" id="1130819"/>
    <lineage>
        <taxon>Bacteria</taxon>
        <taxon>Bacillati</taxon>
        <taxon>Bacillota</taxon>
        <taxon>Bacilli</taxon>
        <taxon>Bacillales</taxon>
        <taxon>Bacillaceae</taxon>
        <taxon>Lysinibacillus</taxon>
    </lineage>
</organism>
<dbReference type="AlphaFoldDB" id="A0A4U2Z4K1"/>
<keyword evidence="2" id="KW-1185">Reference proteome</keyword>
<reference evidence="1 2" key="1">
    <citation type="submission" date="2019-04" db="EMBL/GenBank/DDBJ databases">
        <title>Lysinibacillus genome sequencing.</title>
        <authorList>
            <person name="Dunlap C."/>
        </authorList>
    </citation>
    <scope>NUCLEOTIDE SEQUENCE [LARGE SCALE GENOMIC DNA]</scope>
    <source>
        <strain evidence="1 2">CCTCC AB 2010389</strain>
    </source>
</reference>
<dbReference type="RefSeq" id="WP_107896315.1">
    <property type="nucleotide sequence ID" value="NZ_PYWM01000019.1"/>
</dbReference>
<sequence>MEDTLELIYETGVVNNEKGYFLGDNREVFENVLSKYDDYEGFMQQIEDEGLFVTTNQIDTRAVACRWHLMRPTAEFIAAKNKCIINGITSSYGYIAIASTIANLIADKEFKLAAEKIINGFNSNIWGVIATLSLIHIECAAEMDKNSLEKVIVSKIVLTNCI</sequence>
<comment type="caution">
    <text evidence="1">The sequence shown here is derived from an EMBL/GenBank/DDBJ whole genome shotgun (WGS) entry which is preliminary data.</text>
</comment>
<protein>
    <submittedName>
        <fullName evidence="1">Uncharacterized protein</fullName>
    </submittedName>
</protein>
<accession>A0A4U2Z4K1</accession>
<evidence type="ECO:0000313" key="1">
    <source>
        <dbReference type="EMBL" id="TKI69186.1"/>
    </source>
</evidence>
<proteinExistence type="predicted"/>
<evidence type="ECO:0000313" key="2">
    <source>
        <dbReference type="Proteomes" id="UP000308744"/>
    </source>
</evidence>
<dbReference type="Proteomes" id="UP000308744">
    <property type="component" value="Unassembled WGS sequence"/>
</dbReference>
<gene>
    <name evidence="1" type="ORF">FC756_09460</name>
</gene>
<name>A0A4U2Z4K1_9BACI</name>